<comment type="caution">
    <text evidence="13">The sequence shown here is derived from an EMBL/GenBank/DDBJ whole genome shotgun (WGS) entry which is preliminary data.</text>
</comment>
<dbReference type="InterPro" id="IPR000070">
    <property type="entry name" value="Pectinesterase_cat"/>
</dbReference>
<keyword evidence="8" id="KW-0378">Hydrolase</keyword>
<evidence type="ECO:0000256" key="11">
    <source>
        <dbReference type="SAM" id="SignalP"/>
    </source>
</evidence>
<comment type="similarity">
    <text evidence="3">Belongs to the pectinesterase family.</text>
</comment>
<dbReference type="GO" id="GO:0042545">
    <property type="term" value="P:cell wall modification"/>
    <property type="evidence" value="ECO:0007669"/>
    <property type="project" value="InterPro"/>
</dbReference>
<keyword evidence="6" id="KW-0964">Secreted</keyword>
<evidence type="ECO:0000256" key="6">
    <source>
        <dbReference type="ARBA" id="ARBA00022525"/>
    </source>
</evidence>
<dbReference type="InterPro" id="IPR012334">
    <property type="entry name" value="Pectin_lyas_fold"/>
</dbReference>
<dbReference type="OrthoDB" id="2019149at2759"/>
<evidence type="ECO:0000256" key="7">
    <source>
        <dbReference type="ARBA" id="ARBA00022729"/>
    </source>
</evidence>
<dbReference type="EMBL" id="JACXVP010000007">
    <property type="protein sequence ID" value="KAG5597956.1"/>
    <property type="molecule type" value="Genomic_DNA"/>
</dbReference>
<reference evidence="13 14" key="1">
    <citation type="submission" date="2020-09" db="EMBL/GenBank/DDBJ databases">
        <title>De no assembly of potato wild relative species, Solanum commersonii.</title>
        <authorList>
            <person name="Cho K."/>
        </authorList>
    </citation>
    <scope>NUCLEOTIDE SEQUENCE [LARGE SCALE GENOMIC DNA]</scope>
    <source>
        <strain evidence="13">LZ3.2</strain>
        <tissue evidence="13">Leaf</tissue>
    </source>
</reference>
<dbReference type="AlphaFoldDB" id="A0A9J5YFC2"/>
<keyword evidence="9" id="KW-0063">Aspartyl esterase</keyword>
<dbReference type="PANTHER" id="PTHR31321:SF31">
    <property type="entry name" value="PECTINESTERASE QRT1"/>
    <property type="match status" value="1"/>
</dbReference>
<sequence>MFFLKMNFKYFINIWSLMFLFIFCASKLEAQRYVTWDDIKMNFDNIDISNGILRKSQGIIVVDSNGNGDSVTVQGAIDMVPDFNFQRIKILVHPGLYREKVYIPSSKPFISLIGNENHPGRTIITGNSKACDKDQYGNEIGTIATATVTVESDYFCAAGITFENTVAALRQEQDKQGVALRLAGDKAMLYRVRILGSQDTLYDDKGSHYFFKCYIQGTVDFICGNARSLFQSCDLHSVAQDNVGISGAIAAHERESSDDDSGFSFVNCKVTGSGSVFLGRAWGEYSRIIYSKCYFDALIHPQGWFDWDVPSREGHAFFGEYNCKGIGANRGGRVPWSNNFTQDQMNLSDFSTLVVIFFLICGDQYSCYIITWDDMKVNLNKDEFIRSRSSSSSSSSSSLQRVIVVDQNGKGDSISVQGAVDKVPSNNLQRVIIYIHPGTYREKVHIPASKPFISLVGDQNQTARTIISGHDKASDTDQYGSILGTSRTATLTVESDYFCATGITIENTIIPDPKGIGMQGVALRLTGDRSVLYRVRILGSQDTLLDDAGSHYFYQCYIQGSVDFICGNARSLYKNCTLHSIAKGYGAIAAQHRDSADQDTGFSFVNCKIEGSGRVFLGRAWGEYSRIIYSKCDFDPIIDPKGWTDWNQPSRRQHTVFGEYQCRGSGANRAGRVTWSKTLNESEAEPFLDVKFIGGQQWLRL</sequence>
<organism evidence="13 14">
    <name type="scientific">Solanum commersonii</name>
    <name type="common">Commerson's wild potato</name>
    <name type="synonym">Commerson's nightshade</name>
    <dbReference type="NCBI Taxonomy" id="4109"/>
    <lineage>
        <taxon>Eukaryota</taxon>
        <taxon>Viridiplantae</taxon>
        <taxon>Streptophyta</taxon>
        <taxon>Embryophyta</taxon>
        <taxon>Tracheophyta</taxon>
        <taxon>Spermatophyta</taxon>
        <taxon>Magnoliopsida</taxon>
        <taxon>eudicotyledons</taxon>
        <taxon>Gunneridae</taxon>
        <taxon>Pentapetalae</taxon>
        <taxon>asterids</taxon>
        <taxon>lamiids</taxon>
        <taxon>Solanales</taxon>
        <taxon>Solanaceae</taxon>
        <taxon>Solanoideae</taxon>
        <taxon>Solaneae</taxon>
        <taxon>Solanum</taxon>
    </lineage>
</organism>
<dbReference type="InterPro" id="IPR011050">
    <property type="entry name" value="Pectin_lyase_fold/virulence"/>
</dbReference>
<keyword evidence="14" id="KW-1185">Reference proteome</keyword>
<name>A0A9J5YFC2_SOLCO</name>
<dbReference type="EC" id="3.1.1.11" evidence="4"/>
<evidence type="ECO:0000256" key="3">
    <source>
        <dbReference type="ARBA" id="ARBA00008891"/>
    </source>
</evidence>
<dbReference type="GO" id="GO:0045490">
    <property type="term" value="P:pectin catabolic process"/>
    <property type="evidence" value="ECO:0007669"/>
    <property type="project" value="TreeGrafter"/>
</dbReference>
<evidence type="ECO:0000256" key="2">
    <source>
        <dbReference type="ARBA" id="ARBA00005184"/>
    </source>
</evidence>
<evidence type="ECO:0000256" key="1">
    <source>
        <dbReference type="ARBA" id="ARBA00004191"/>
    </source>
</evidence>
<dbReference type="FunFam" id="2.160.20.10:FF:000008">
    <property type="entry name" value="Pectinesterase"/>
    <property type="match status" value="2"/>
</dbReference>
<protein>
    <recommendedName>
        <fullName evidence="4">pectinesterase</fullName>
        <ecNumber evidence="4">3.1.1.11</ecNumber>
    </recommendedName>
</protein>
<dbReference type="Proteomes" id="UP000824120">
    <property type="component" value="Chromosome 7"/>
</dbReference>
<comment type="subcellular location">
    <subcellularLocation>
        <location evidence="1">Secreted</location>
        <location evidence="1">Cell wall</location>
    </subcellularLocation>
</comment>
<feature type="signal peptide" evidence="11">
    <location>
        <begin position="1"/>
        <end position="30"/>
    </location>
</feature>
<evidence type="ECO:0000256" key="9">
    <source>
        <dbReference type="ARBA" id="ARBA00023085"/>
    </source>
</evidence>
<evidence type="ECO:0000256" key="4">
    <source>
        <dbReference type="ARBA" id="ARBA00013229"/>
    </source>
</evidence>
<keyword evidence="5" id="KW-0134">Cell wall</keyword>
<feature type="domain" description="Pectinesterase catalytic" evidence="12">
    <location>
        <begin position="60"/>
        <end position="351"/>
    </location>
</feature>
<evidence type="ECO:0000259" key="12">
    <source>
        <dbReference type="Pfam" id="PF01095"/>
    </source>
</evidence>
<comment type="pathway">
    <text evidence="2">Glycan metabolism; pectin degradation; 2-dehydro-3-deoxy-D-gluconate from pectin: step 1/5.</text>
</comment>
<dbReference type="Gene3D" id="2.160.20.10">
    <property type="entry name" value="Single-stranded right-handed beta-helix, Pectin lyase-like"/>
    <property type="match status" value="2"/>
</dbReference>
<accession>A0A9J5YFC2</accession>
<gene>
    <name evidence="13" type="ORF">H5410_039188</name>
</gene>
<comment type="catalytic activity">
    <reaction evidence="10">
        <text>[(1-&gt;4)-alpha-D-galacturonosyl methyl ester](n) + n H2O = [(1-&gt;4)-alpha-D-galacturonosyl](n) + n methanol + n H(+)</text>
        <dbReference type="Rhea" id="RHEA:22380"/>
        <dbReference type="Rhea" id="RHEA-COMP:14570"/>
        <dbReference type="Rhea" id="RHEA-COMP:14573"/>
        <dbReference type="ChEBI" id="CHEBI:15377"/>
        <dbReference type="ChEBI" id="CHEBI:15378"/>
        <dbReference type="ChEBI" id="CHEBI:17790"/>
        <dbReference type="ChEBI" id="CHEBI:140522"/>
        <dbReference type="ChEBI" id="CHEBI:140523"/>
        <dbReference type="EC" id="3.1.1.11"/>
    </reaction>
</comment>
<dbReference type="Pfam" id="PF01095">
    <property type="entry name" value="Pectinesterase"/>
    <property type="match status" value="2"/>
</dbReference>
<evidence type="ECO:0000256" key="10">
    <source>
        <dbReference type="ARBA" id="ARBA00047928"/>
    </source>
</evidence>
<feature type="chain" id="PRO_5039916785" description="pectinesterase" evidence="11">
    <location>
        <begin position="31"/>
        <end position="701"/>
    </location>
</feature>
<proteinExistence type="inferred from homology"/>
<evidence type="ECO:0000313" key="13">
    <source>
        <dbReference type="EMBL" id="KAG5597956.1"/>
    </source>
</evidence>
<evidence type="ECO:0000256" key="8">
    <source>
        <dbReference type="ARBA" id="ARBA00022801"/>
    </source>
</evidence>
<evidence type="ECO:0000313" key="14">
    <source>
        <dbReference type="Proteomes" id="UP000824120"/>
    </source>
</evidence>
<feature type="domain" description="Pectinesterase catalytic" evidence="12">
    <location>
        <begin position="403"/>
        <end position="695"/>
    </location>
</feature>
<dbReference type="GO" id="GO:0030599">
    <property type="term" value="F:pectinesterase activity"/>
    <property type="evidence" value="ECO:0007669"/>
    <property type="project" value="UniProtKB-EC"/>
</dbReference>
<dbReference type="SUPFAM" id="SSF51126">
    <property type="entry name" value="Pectin lyase-like"/>
    <property type="match status" value="2"/>
</dbReference>
<evidence type="ECO:0000256" key="5">
    <source>
        <dbReference type="ARBA" id="ARBA00022512"/>
    </source>
</evidence>
<dbReference type="PANTHER" id="PTHR31321">
    <property type="entry name" value="ACYL-COA THIOESTER HYDROLASE YBHC-RELATED"/>
    <property type="match status" value="1"/>
</dbReference>
<keyword evidence="7 11" id="KW-0732">Signal</keyword>